<organism evidence="1 2">
    <name type="scientific">Chryseobacterium cheonjiense</name>
    <dbReference type="NCBI Taxonomy" id="2728845"/>
    <lineage>
        <taxon>Bacteria</taxon>
        <taxon>Pseudomonadati</taxon>
        <taxon>Bacteroidota</taxon>
        <taxon>Flavobacteriia</taxon>
        <taxon>Flavobacteriales</taxon>
        <taxon>Weeksellaceae</taxon>
        <taxon>Chryseobacterium group</taxon>
        <taxon>Chryseobacterium</taxon>
    </lineage>
</organism>
<protein>
    <submittedName>
        <fullName evidence="1">Uncharacterized protein</fullName>
    </submittedName>
</protein>
<dbReference type="RefSeq" id="WP_169230130.1">
    <property type="nucleotide sequence ID" value="NZ_JABBGF010000001.1"/>
</dbReference>
<keyword evidence="2" id="KW-1185">Reference proteome</keyword>
<evidence type="ECO:0000313" key="2">
    <source>
        <dbReference type="Proteomes" id="UP000552615"/>
    </source>
</evidence>
<reference evidence="1 2" key="1">
    <citation type="submission" date="2020-04" db="EMBL/GenBank/DDBJ databases">
        <title>Chryseobacterium sp. RJ-7-14 sp. nov., isolated from Jeju soil.</title>
        <authorList>
            <person name="Dahal R.H."/>
            <person name="Chaudhary D.K."/>
        </authorList>
    </citation>
    <scope>NUCLEOTIDE SEQUENCE [LARGE SCALE GENOMIC DNA]</scope>
    <source>
        <strain evidence="1 2">RJ-7-14</strain>
    </source>
</reference>
<sequence length="84" mass="10127">MKLKATIREEVQMNAKSIIVEFSGDPKEQYFEVKCSFSPYQKKMRKWDTWELKIRFESDILKEAKTEEKSYFTHLACDQAWEHS</sequence>
<comment type="caution">
    <text evidence="1">The sequence shown here is derived from an EMBL/GenBank/DDBJ whole genome shotgun (WGS) entry which is preliminary data.</text>
</comment>
<dbReference type="AlphaFoldDB" id="A0A7Y0FHY2"/>
<evidence type="ECO:0000313" key="1">
    <source>
        <dbReference type="EMBL" id="NML56756.1"/>
    </source>
</evidence>
<dbReference type="EMBL" id="JABBGF010000001">
    <property type="protein sequence ID" value="NML56756.1"/>
    <property type="molecule type" value="Genomic_DNA"/>
</dbReference>
<dbReference type="Proteomes" id="UP000552615">
    <property type="component" value="Unassembled WGS sequence"/>
</dbReference>
<name>A0A7Y0FHY2_9FLAO</name>
<accession>A0A7Y0FHY2</accession>
<gene>
    <name evidence="1" type="ORF">HHL20_05315</name>
</gene>
<proteinExistence type="predicted"/>